<evidence type="ECO:0000313" key="4">
    <source>
        <dbReference type="Proteomes" id="UP000570678"/>
    </source>
</evidence>
<dbReference type="AlphaFoldDB" id="A0A846Y8W5"/>
<keyword evidence="2" id="KW-0812">Transmembrane</keyword>
<keyword evidence="2" id="KW-0472">Membrane</keyword>
<dbReference type="RefSeq" id="WP_063915894.1">
    <property type="nucleotide sequence ID" value="NZ_JAAXOT010000002.1"/>
</dbReference>
<name>A0A846Y8W5_9NOCA</name>
<keyword evidence="4" id="KW-1185">Reference proteome</keyword>
<evidence type="ECO:0000256" key="2">
    <source>
        <dbReference type="SAM" id="Phobius"/>
    </source>
</evidence>
<dbReference type="Proteomes" id="UP000570678">
    <property type="component" value="Unassembled WGS sequence"/>
</dbReference>
<proteinExistence type="predicted"/>
<reference evidence="3 4" key="1">
    <citation type="submission" date="2020-04" db="EMBL/GenBank/DDBJ databases">
        <title>MicrobeNet Type strains.</title>
        <authorList>
            <person name="Nicholson A.C."/>
        </authorList>
    </citation>
    <scope>NUCLEOTIDE SEQUENCE [LARGE SCALE GENOMIC DNA]</scope>
    <source>
        <strain evidence="3 4">JCM 3332</strain>
    </source>
</reference>
<dbReference type="InterPro" id="IPR025443">
    <property type="entry name" value="DUF4307"/>
</dbReference>
<sequence length="167" mass="17902">MTEPTSDPGRTDAADPAGASRGETGAGSDDHYTDRYGRAPRPRRWRRMGALLTGVVVLAGTGIAYVGWTKFGPKDIESEQLGYSVLDESSVELRIRLTRSDPSVPVVCVVRAMSRDLTEIGRREVVIAPSGAEQTVQVSTVIETSEPPASAAIYTCTDSVPGYLETE</sequence>
<protein>
    <submittedName>
        <fullName evidence="3">DUF4307 domain-containing protein</fullName>
    </submittedName>
</protein>
<dbReference type="Pfam" id="PF14155">
    <property type="entry name" value="DUF4307"/>
    <property type="match status" value="1"/>
</dbReference>
<feature type="compositionally biased region" description="Basic and acidic residues" evidence="1">
    <location>
        <begin position="28"/>
        <end position="37"/>
    </location>
</feature>
<dbReference type="EMBL" id="JAAXOT010000002">
    <property type="protein sequence ID" value="NKY55603.1"/>
    <property type="molecule type" value="Genomic_DNA"/>
</dbReference>
<feature type="transmembrane region" description="Helical" evidence="2">
    <location>
        <begin position="48"/>
        <end position="68"/>
    </location>
</feature>
<gene>
    <name evidence="3" type="ORF">HGA15_05380</name>
</gene>
<keyword evidence="2" id="KW-1133">Transmembrane helix</keyword>
<comment type="caution">
    <text evidence="3">The sequence shown here is derived from an EMBL/GenBank/DDBJ whole genome shotgun (WGS) entry which is preliminary data.</text>
</comment>
<evidence type="ECO:0000256" key="1">
    <source>
        <dbReference type="SAM" id="MobiDB-lite"/>
    </source>
</evidence>
<accession>A0A846Y8W5</accession>
<feature type="region of interest" description="Disordered" evidence="1">
    <location>
        <begin position="1"/>
        <end position="38"/>
    </location>
</feature>
<evidence type="ECO:0000313" key="3">
    <source>
        <dbReference type="EMBL" id="NKY55603.1"/>
    </source>
</evidence>
<organism evidence="3 4">
    <name type="scientific">Nocardia flavorosea</name>
    <dbReference type="NCBI Taxonomy" id="53429"/>
    <lineage>
        <taxon>Bacteria</taxon>
        <taxon>Bacillati</taxon>
        <taxon>Actinomycetota</taxon>
        <taxon>Actinomycetes</taxon>
        <taxon>Mycobacteriales</taxon>
        <taxon>Nocardiaceae</taxon>
        <taxon>Nocardia</taxon>
    </lineage>
</organism>